<reference evidence="2 3" key="1">
    <citation type="journal article" date="2016" name="Nat. Microbiol.">
        <title>The Mouse Intestinal Bacterial Collection (miBC) provides host-specific insight into cultured diversity and functional potential of the gut microbiota.</title>
        <authorList>
            <person name="Lagkouvardos I."/>
            <person name="Pukall R."/>
            <person name="Abt B."/>
            <person name="Foesel B.U."/>
            <person name="Meier-Kolthoff J.P."/>
            <person name="Kumar N."/>
            <person name="Bresciani A."/>
            <person name="Martinez I."/>
            <person name="Just S."/>
            <person name="Ziegler C."/>
            <person name="Brugiroux S."/>
            <person name="Garzetti D."/>
            <person name="Wenning M."/>
            <person name="Bui T.P."/>
            <person name="Wang J."/>
            <person name="Hugenholtz F."/>
            <person name="Plugge C.M."/>
            <person name="Peterson D.A."/>
            <person name="Hornef M.W."/>
            <person name="Baines J.F."/>
            <person name="Smidt H."/>
            <person name="Walter J."/>
            <person name="Kristiansen K."/>
            <person name="Nielsen H.B."/>
            <person name="Haller D."/>
            <person name="Overmann J."/>
            <person name="Stecher B."/>
            <person name="Clavel T."/>
        </authorList>
    </citation>
    <scope>NUCLEOTIDE SEQUENCE [LARGE SCALE GENOMIC DNA]</scope>
    <source>
        <strain evidence="2 3">DSM 28560</strain>
    </source>
</reference>
<gene>
    <name evidence="2" type="ORF">E1963_04040</name>
</gene>
<keyword evidence="1" id="KW-0812">Transmembrane</keyword>
<evidence type="ECO:0000256" key="1">
    <source>
        <dbReference type="SAM" id="Phobius"/>
    </source>
</evidence>
<feature type="transmembrane region" description="Helical" evidence="1">
    <location>
        <begin position="49"/>
        <end position="69"/>
    </location>
</feature>
<evidence type="ECO:0000313" key="3">
    <source>
        <dbReference type="Proteomes" id="UP000295710"/>
    </source>
</evidence>
<keyword evidence="1" id="KW-0472">Membrane</keyword>
<evidence type="ECO:0000313" key="2">
    <source>
        <dbReference type="EMBL" id="TDA22594.1"/>
    </source>
</evidence>
<feature type="transmembrane region" description="Helical" evidence="1">
    <location>
        <begin position="135"/>
        <end position="153"/>
    </location>
</feature>
<dbReference type="AlphaFoldDB" id="A0A4R4FFX3"/>
<organism evidence="2 3">
    <name type="scientific">Extibacter muris</name>
    <dbReference type="NCBI Taxonomy" id="1796622"/>
    <lineage>
        <taxon>Bacteria</taxon>
        <taxon>Bacillati</taxon>
        <taxon>Bacillota</taxon>
        <taxon>Clostridia</taxon>
        <taxon>Lachnospirales</taxon>
        <taxon>Lachnospiraceae</taxon>
        <taxon>Extibacter</taxon>
    </lineage>
</organism>
<comment type="caution">
    <text evidence="2">The sequence shown here is derived from an EMBL/GenBank/DDBJ whole genome shotgun (WGS) entry which is preliminary data.</text>
</comment>
<sequence length="191" mass="22138">MILQKLLFYFLLFSATLLGIRLTEGVRDDVFFPNERLKELMKIINKKIMILFYVSIYTFAIIGGAYYIISSVPCLMNKDFAIQRGKIQSVSLYEKNSIGTKYNIILVDENGKYNQVDHVFSDDLKEGDQLLLLQLWEKGVWIYCIIIMISLFNLVDNKILGVIGAIVFLIYTFSSFLSLMLEGKMYKIKHE</sequence>
<dbReference type="Proteomes" id="UP000295710">
    <property type="component" value="Unassembled WGS sequence"/>
</dbReference>
<feature type="transmembrane region" description="Helical" evidence="1">
    <location>
        <begin position="159"/>
        <end position="181"/>
    </location>
</feature>
<dbReference type="EMBL" id="SMMX01000003">
    <property type="protein sequence ID" value="TDA22594.1"/>
    <property type="molecule type" value="Genomic_DNA"/>
</dbReference>
<name>A0A4R4FFX3_9FIRM</name>
<keyword evidence="1" id="KW-1133">Transmembrane helix</keyword>
<dbReference type="RefSeq" id="WP_132275564.1">
    <property type="nucleotide sequence ID" value="NZ_JAOBST010000020.1"/>
</dbReference>
<protein>
    <submittedName>
        <fullName evidence="2">Uncharacterized protein</fullName>
    </submittedName>
</protein>
<keyword evidence="3" id="KW-1185">Reference proteome</keyword>
<proteinExistence type="predicted"/>
<accession>A0A4R4FFX3</accession>